<dbReference type="SUPFAM" id="SSF49562">
    <property type="entry name" value="C2 domain (Calcium/lipid-binding domain, CaLB)"/>
    <property type="match status" value="1"/>
</dbReference>
<dbReference type="InterPro" id="IPR000008">
    <property type="entry name" value="C2_dom"/>
</dbReference>
<evidence type="ECO:0000259" key="3">
    <source>
        <dbReference type="PROSITE" id="PS50008"/>
    </source>
</evidence>
<sequence>MTHEDSIQELYQLMSTKTTWTDANLIFAITLPLVDEEQFMAYKMTPNPFRNSDNQLKSVTSEADFLVINDHRDRFFTLNTLQMAKCYRLNSNVLVCPKQHMTFSSEAPMWRCYLNLFLNQGGTQCPQCSATWIPLHAPNTWLFATKETANLTALSSFPESKAEKQFFQQNMQLFLSYHRNQISRVYPKGQRLDSSNFNPVPFWNIGSQMIALNYQTGDKAMQLNQSKFRNNGQCGYILKPAFMMLDSFNPNNPLSDGLNEIKVSIRIIAARHLFRGGKSNNPQIVVEICGASFDSGIKYRTKVNENGFHPIWNESCEFIVRNPQLALLRFEVQDEDMFAETHFIAQACYPLNCVRQGYRSVILRNKFSEELELSSLLIHLNTVNVS</sequence>
<keyword evidence="4" id="KW-1185">Reference proteome</keyword>
<feature type="domain" description="PI-PLC Y-box" evidence="3">
    <location>
        <begin position="154"/>
        <end position="243"/>
    </location>
</feature>
<dbReference type="EC" id="3.1.4.11" evidence="1"/>
<dbReference type="Gene3D" id="2.60.40.150">
    <property type="entry name" value="C2 domain"/>
    <property type="match status" value="1"/>
</dbReference>
<dbReference type="PANTHER" id="PTHR10336">
    <property type="entry name" value="PHOSPHOINOSITIDE-SPECIFIC PHOSPHOLIPASE C FAMILY PROTEIN"/>
    <property type="match status" value="1"/>
</dbReference>
<dbReference type="PRINTS" id="PR00390">
    <property type="entry name" value="PHPHLIPASEC"/>
</dbReference>
<dbReference type="InterPro" id="IPR001711">
    <property type="entry name" value="PLipase_C_Pinositol-sp_Y"/>
</dbReference>
<dbReference type="GO" id="GO:0016042">
    <property type="term" value="P:lipid catabolic process"/>
    <property type="evidence" value="ECO:0007669"/>
    <property type="project" value="UniProtKB-KW"/>
</dbReference>
<dbReference type="SMART" id="SM00149">
    <property type="entry name" value="PLCYc"/>
    <property type="match status" value="1"/>
</dbReference>
<keyword evidence="1" id="KW-0442">Lipid degradation</keyword>
<evidence type="ECO:0000256" key="1">
    <source>
        <dbReference type="RuleBase" id="RU361133"/>
    </source>
</evidence>
<dbReference type="GO" id="GO:0046488">
    <property type="term" value="P:phosphatidylinositol metabolic process"/>
    <property type="evidence" value="ECO:0007669"/>
    <property type="project" value="TreeGrafter"/>
</dbReference>
<dbReference type="GeneID" id="115628155"/>
<dbReference type="InterPro" id="IPR017946">
    <property type="entry name" value="PLC-like_Pdiesterase_TIM-brl"/>
</dbReference>
<dbReference type="RefSeq" id="XP_030379988.1">
    <property type="nucleotide sequence ID" value="XM_030524128.1"/>
</dbReference>
<dbReference type="OrthoDB" id="269822at2759"/>
<dbReference type="PROSITE" id="PS50004">
    <property type="entry name" value="C2"/>
    <property type="match status" value="1"/>
</dbReference>
<dbReference type="CDD" id="cd00275">
    <property type="entry name" value="C2_PLC_like"/>
    <property type="match status" value="1"/>
</dbReference>
<evidence type="ECO:0000313" key="5">
    <source>
        <dbReference type="RefSeq" id="XP_030379988.1"/>
    </source>
</evidence>
<dbReference type="Gene3D" id="3.20.20.190">
    <property type="entry name" value="Phosphatidylinositol (PI) phosphodiesterase"/>
    <property type="match status" value="1"/>
</dbReference>
<dbReference type="InterPro" id="IPR022048">
    <property type="entry name" value="Envelope_fusion-like"/>
</dbReference>
<proteinExistence type="predicted"/>
<dbReference type="PANTHER" id="PTHR10336:SF159">
    <property type="entry name" value="1-PHOSPHATIDYLINOSITOL 4,5-BISPHOSPHATE PHOSPHODIESTERASE GAMMA"/>
    <property type="match status" value="1"/>
</dbReference>
<keyword evidence="1" id="KW-0378">Hydrolase</keyword>
<protein>
    <recommendedName>
        <fullName evidence="1">Phosphoinositide phospholipase C</fullName>
        <ecNumber evidence="1">3.1.4.11</ecNumber>
    </recommendedName>
</protein>
<feature type="domain" description="C2" evidence="2">
    <location>
        <begin position="244"/>
        <end position="365"/>
    </location>
</feature>
<dbReference type="GO" id="GO:0048015">
    <property type="term" value="P:phosphatidylinositol-mediated signaling"/>
    <property type="evidence" value="ECO:0007669"/>
    <property type="project" value="TreeGrafter"/>
</dbReference>
<evidence type="ECO:0000313" key="4">
    <source>
        <dbReference type="Proteomes" id="UP000504634"/>
    </source>
</evidence>
<dbReference type="SUPFAM" id="SSF51695">
    <property type="entry name" value="PLC-like phosphodiesterases"/>
    <property type="match status" value="1"/>
</dbReference>
<dbReference type="GO" id="GO:0004435">
    <property type="term" value="F:phosphatidylinositol-4,5-bisphosphate phospholipase C activity"/>
    <property type="evidence" value="ECO:0007669"/>
    <property type="project" value="UniProtKB-EC"/>
</dbReference>
<dbReference type="GO" id="GO:0032587">
    <property type="term" value="C:ruffle membrane"/>
    <property type="evidence" value="ECO:0007669"/>
    <property type="project" value="TreeGrafter"/>
</dbReference>
<accession>A0A6J2TXX0</accession>
<organism evidence="4 5">
    <name type="scientific">Drosophila lebanonensis</name>
    <name type="common">Fruit fly</name>
    <name type="synonym">Scaptodrosophila lebanonensis</name>
    <dbReference type="NCBI Taxonomy" id="7225"/>
    <lineage>
        <taxon>Eukaryota</taxon>
        <taxon>Metazoa</taxon>
        <taxon>Ecdysozoa</taxon>
        <taxon>Arthropoda</taxon>
        <taxon>Hexapoda</taxon>
        <taxon>Insecta</taxon>
        <taxon>Pterygota</taxon>
        <taxon>Neoptera</taxon>
        <taxon>Endopterygota</taxon>
        <taxon>Diptera</taxon>
        <taxon>Brachycera</taxon>
        <taxon>Muscomorpha</taxon>
        <taxon>Ephydroidea</taxon>
        <taxon>Drosophilidae</taxon>
        <taxon>Scaptodrosophila</taxon>
    </lineage>
</organism>
<name>A0A6J2TXX0_DROLE</name>
<reference evidence="5" key="1">
    <citation type="submission" date="2025-08" db="UniProtKB">
        <authorList>
            <consortium name="RefSeq"/>
        </authorList>
    </citation>
    <scope>IDENTIFICATION</scope>
    <source>
        <strain evidence="5">11010-0011.00</strain>
        <tissue evidence="5">Whole body</tissue>
    </source>
</reference>
<dbReference type="Pfam" id="PF00387">
    <property type="entry name" value="PI-PLC-Y"/>
    <property type="match status" value="1"/>
</dbReference>
<dbReference type="Pfam" id="PF12259">
    <property type="entry name" value="Baculo_F"/>
    <property type="match status" value="1"/>
</dbReference>
<gene>
    <name evidence="5" type="primary">LOC115628155</name>
</gene>
<dbReference type="GO" id="GO:0010634">
    <property type="term" value="P:positive regulation of epithelial cell migration"/>
    <property type="evidence" value="ECO:0007669"/>
    <property type="project" value="TreeGrafter"/>
</dbReference>
<comment type="catalytic activity">
    <reaction evidence="1">
        <text>a 1,2-diacyl-sn-glycero-3-phospho-(1D-myo-inositol-4,5-bisphosphate) + H2O = 1D-myo-inositol 1,4,5-trisphosphate + a 1,2-diacyl-sn-glycerol + H(+)</text>
        <dbReference type="Rhea" id="RHEA:33179"/>
        <dbReference type="ChEBI" id="CHEBI:15377"/>
        <dbReference type="ChEBI" id="CHEBI:15378"/>
        <dbReference type="ChEBI" id="CHEBI:17815"/>
        <dbReference type="ChEBI" id="CHEBI:58456"/>
        <dbReference type="ChEBI" id="CHEBI:203600"/>
        <dbReference type="EC" id="3.1.4.11"/>
    </reaction>
</comment>
<dbReference type="Pfam" id="PF00168">
    <property type="entry name" value="C2"/>
    <property type="match status" value="1"/>
</dbReference>
<evidence type="ECO:0000259" key="2">
    <source>
        <dbReference type="PROSITE" id="PS50004"/>
    </source>
</evidence>
<dbReference type="SMART" id="SM00239">
    <property type="entry name" value="C2"/>
    <property type="match status" value="1"/>
</dbReference>
<dbReference type="GO" id="GO:0051209">
    <property type="term" value="P:release of sequestered calcium ion into cytosol"/>
    <property type="evidence" value="ECO:0007669"/>
    <property type="project" value="TreeGrafter"/>
</dbReference>
<keyword evidence="1" id="KW-0443">Lipid metabolism</keyword>
<dbReference type="PROSITE" id="PS50008">
    <property type="entry name" value="PIPLC_Y_DOMAIN"/>
    <property type="match status" value="1"/>
</dbReference>
<dbReference type="AlphaFoldDB" id="A0A6J2TXX0"/>
<dbReference type="InterPro" id="IPR001192">
    <property type="entry name" value="PI-PLC_fam"/>
</dbReference>
<dbReference type="InterPro" id="IPR035892">
    <property type="entry name" value="C2_domain_sf"/>
</dbReference>
<dbReference type="Proteomes" id="UP000504634">
    <property type="component" value="Unplaced"/>
</dbReference>